<dbReference type="Pfam" id="PF10833">
    <property type="entry name" value="DUF2572"/>
    <property type="match status" value="1"/>
</dbReference>
<organism evidence="1 2">
    <name type="scientific">Bisgaard Taxon 45</name>
    <dbReference type="NCBI Taxonomy" id="304289"/>
    <lineage>
        <taxon>Bacteria</taxon>
        <taxon>Pseudomonadati</taxon>
        <taxon>Pseudomonadota</taxon>
        <taxon>Gammaproteobacteria</taxon>
        <taxon>Pasteurellales</taxon>
        <taxon>Pasteurellaceae</taxon>
    </lineage>
</organism>
<evidence type="ECO:0000313" key="2">
    <source>
        <dbReference type="Proteomes" id="UP001224083"/>
    </source>
</evidence>
<name>A0ABT9KCL2_9PAST</name>
<gene>
    <name evidence="1" type="ORF">O7M46_01175</name>
</gene>
<reference evidence="1 2" key="1">
    <citation type="submission" date="2022-12" db="EMBL/GenBank/DDBJ databases">
        <title>Genome sequence of Pasteurellaceae Bisgaard Taxon 45.</title>
        <authorList>
            <person name="Foggin C."/>
            <person name="Rosen L.E."/>
            <person name="Henton M."/>
            <person name="Buys A."/>
            <person name="Floyd T."/>
            <person name="Turner A.D."/>
            <person name="Tarbin J."/>
            <person name="Lloyd A.S."/>
            <person name="Chaitezvi C."/>
            <person name="Ellis R.J."/>
            <person name="Roberts H.C."/>
            <person name="Dastjerdi A."/>
            <person name="Nunez A."/>
            <person name="Van Vliet A.H."/>
            <person name="Steinbach F."/>
        </authorList>
    </citation>
    <scope>NUCLEOTIDE SEQUENCE [LARGE SCALE GENOMIC DNA]</scope>
    <source>
        <strain evidence="1 2">VF20HR</strain>
    </source>
</reference>
<comment type="caution">
    <text evidence="1">The sequence shown here is derived from an EMBL/GenBank/DDBJ whole genome shotgun (WGS) entry which is preliminary data.</text>
</comment>
<dbReference type="InterPro" id="IPR022543">
    <property type="entry name" value="DUF2572"/>
</dbReference>
<dbReference type="Proteomes" id="UP001224083">
    <property type="component" value="Unassembled WGS sequence"/>
</dbReference>
<keyword evidence="2" id="KW-1185">Reference proteome</keyword>
<evidence type="ECO:0000313" key="1">
    <source>
        <dbReference type="EMBL" id="MDP9499570.1"/>
    </source>
</evidence>
<dbReference type="EMBL" id="JAQAHH010000002">
    <property type="protein sequence ID" value="MDP9499570.1"/>
    <property type="molecule type" value="Genomic_DNA"/>
</dbReference>
<protein>
    <submittedName>
        <fullName evidence="1">DUF2572 family protein</fullName>
    </submittedName>
</protein>
<sequence>MNYHKGMATLTMLLLLSSVFTLFMLVDDDILHWHLSIFNQRQLDVQQTLALQAQSKTEKSHLCKNIASSIAENRQQVTFRLIDGKANYVWCYCRALFKTQPRKALNVGNLTQFIQREYRDLFSQQFSAQQAPHFYWFDATQTSWELAQNIEAIIIAEGDLHISGKGKIKGTIITAGQLTLEPSVQVSYHKRTVAYWVTQLRDWQLAERSWHDFLPL</sequence>
<proteinExistence type="predicted"/>
<accession>A0ABT9KCL2</accession>